<keyword evidence="6" id="KW-0325">Glycoprotein</keyword>
<keyword evidence="2" id="KW-0813">Transport</keyword>
<dbReference type="FunFam" id="1.20.1720.10:FF:000009">
    <property type="entry name" value="MFS multidrug transporter"/>
    <property type="match status" value="1"/>
</dbReference>
<feature type="transmembrane region" description="Helical" evidence="8">
    <location>
        <begin position="409"/>
        <end position="435"/>
    </location>
</feature>
<dbReference type="InterPro" id="IPR036259">
    <property type="entry name" value="MFS_trans_sf"/>
</dbReference>
<organism evidence="10 11">
    <name type="scientific">Papiliotrema laurentii</name>
    <name type="common">Cryptococcus laurentii</name>
    <dbReference type="NCBI Taxonomy" id="5418"/>
    <lineage>
        <taxon>Eukaryota</taxon>
        <taxon>Fungi</taxon>
        <taxon>Dikarya</taxon>
        <taxon>Basidiomycota</taxon>
        <taxon>Agaricomycotina</taxon>
        <taxon>Tremellomycetes</taxon>
        <taxon>Tremellales</taxon>
        <taxon>Rhynchogastremaceae</taxon>
        <taxon>Papiliotrema</taxon>
    </lineage>
</organism>
<evidence type="ECO:0000256" key="1">
    <source>
        <dbReference type="ARBA" id="ARBA00004141"/>
    </source>
</evidence>
<dbReference type="InterPro" id="IPR020846">
    <property type="entry name" value="MFS_dom"/>
</dbReference>
<feature type="transmembrane region" description="Helical" evidence="8">
    <location>
        <begin position="217"/>
        <end position="237"/>
    </location>
</feature>
<feature type="transmembrane region" description="Helical" evidence="8">
    <location>
        <begin position="474"/>
        <end position="495"/>
    </location>
</feature>
<feature type="compositionally biased region" description="Basic and acidic residues" evidence="7">
    <location>
        <begin position="1"/>
        <end position="11"/>
    </location>
</feature>
<evidence type="ECO:0000259" key="9">
    <source>
        <dbReference type="PROSITE" id="PS50850"/>
    </source>
</evidence>
<dbReference type="PANTHER" id="PTHR23502">
    <property type="entry name" value="MAJOR FACILITATOR SUPERFAMILY"/>
    <property type="match status" value="1"/>
</dbReference>
<dbReference type="EMBL" id="JAODAN010000003">
    <property type="protein sequence ID" value="KAK1925961.1"/>
    <property type="molecule type" value="Genomic_DNA"/>
</dbReference>
<feature type="transmembrane region" description="Helical" evidence="8">
    <location>
        <begin position="61"/>
        <end position="82"/>
    </location>
</feature>
<dbReference type="PANTHER" id="PTHR23502:SF51">
    <property type="entry name" value="QUINIDINE RESISTANCE PROTEIN 1-RELATED"/>
    <property type="match status" value="1"/>
</dbReference>
<feature type="compositionally biased region" description="Low complexity" evidence="7">
    <location>
        <begin position="12"/>
        <end position="23"/>
    </location>
</feature>
<keyword evidence="11" id="KW-1185">Reference proteome</keyword>
<evidence type="ECO:0000256" key="2">
    <source>
        <dbReference type="ARBA" id="ARBA00022448"/>
    </source>
</evidence>
<feature type="domain" description="Major facilitator superfamily (MFS) profile" evidence="9">
    <location>
        <begin position="63"/>
        <end position="499"/>
    </location>
</feature>
<dbReference type="GO" id="GO:0005886">
    <property type="term" value="C:plasma membrane"/>
    <property type="evidence" value="ECO:0007669"/>
    <property type="project" value="TreeGrafter"/>
</dbReference>
<feature type="transmembrane region" description="Helical" evidence="8">
    <location>
        <begin position="447"/>
        <end position="468"/>
    </location>
</feature>
<evidence type="ECO:0000313" key="11">
    <source>
        <dbReference type="Proteomes" id="UP001182556"/>
    </source>
</evidence>
<accession>A0AAD9FTS6</accession>
<feature type="transmembrane region" description="Helical" evidence="8">
    <location>
        <begin position="333"/>
        <end position="357"/>
    </location>
</feature>
<keyword evidence="3 8" id="KW-0812">Transmembrane</keyword>
<evidence type="ECO:0000256" key="7">
    <source>
        <dbReference type="SAM" id="MobiDB-lite"/>
    </source>
</evidence>
<protein>
    <submittedName>
        <fullName evidence="10">Multidrug transporter</fullName>
    </submittedName>
</protein>
<sequence length="515" mass="55731">MGQGGMRDRTRSQSSESSSTPSPDDIELTDTVNAPITPVQSLAPPTHPYAPYSAFSPSRKIVIITMATVAAGFSGFASNIYFPAIPTIADALGTSVEAINLTVTGYMVFQGLTPTIWGALSDGFGRRITLLLTLTIFLGACIGLALTKHFYQLMILRCLQSTGSASTIAIGAGMIGDITTREERGGVMGVFQAGLLMPMALGPVLGGIFSQTLGWRAIFWFLVIWAGVFLTVLALFLPETLRSLVGDGSLAPPPWSKPLLLPPHTPKPPTASISSRAPSIRPIRIDFLAPVRILFHPEVLVTLLFLSVHYATWQASVTAQAALFAKTYDISQLNIGLTFLANGFGCMLGTLLTGKFLDRDYAAFKKRYNGPDDEYPIEHARLRLVWILAPLEWFAVLLFGWTLDKGLHISAPIIASFVLAWSAMSIQSMINTYLVDIFPKSSASATAALNLARCLVGAGATASVEPAIRQIGEGWTMTLWTGIMVLSSALVVVQMRYGAAWRRMREEKEKAKGRR</sequence>
<dbReference type="GO" id="GO:0015137">
    <property type="term" value="F:citrate transmembrane transporter activity"/>
    <property type="evidence" value="ECO:0007669"/>
    <property type="project" value="UniProtKB-ARBA"/>
</dbReference>
<feature type="region of interest" description="Disordered" evidence="7">
    <location>
        <begin position="1"/>
        <end position="29"/>
    </location>
</feature>
<evidence type="ECO:0000256" key="5">
    <source>
        <dbReference type="ARBA" id="ARBA00023136"/>
    </source>
</evidence>
<evidence type="ECO:0000313" key="10">
    <source>
        <dbReference type="EMBL" id="KAK1925961.1"/>
    </source>
</evidence>
<gene>
    <name evidence="10" type="ORF">DB88DRAFT_485756</name>
</gene>
<reference evidence="10" key="1">
    <citation type="submission" date="2023-02" db="EMBL/GenBank/DDBJ databases">
        <title>Identification and recombinant expression of a fungal hydrolase from Papiliotrema laurentii that hydrolyzes apple cutin and clears colloidal polyester polyurethane.</title>
        <authorList>
            <consortium name="DOE Joint Genome Institute"/>
            <person name="Roman V.A."/>
            <person name="Bojanowski C."/>
            <person name="Crable B.R."/>
            <person name="Wagner D.N."/>
            <person name="Hung C.S."/>
            <person name="Nadeau L.J."/>
            <person name="Schratz L."/>
            <person name="Haridas S."/>
            <person name="Pangilinan J."/>
            <person name="Lipzen A."/>
            <person name="Na H."/>
            <person name="Yan M."/>
            <person name="Ng V."/>
            <person name="Grigoriev I.V."/>
            <person name="Spatafora J.W."/>
            <person name="Barlow D."/>
            <person name="Biffinger J."/>
            <person name="Kelley-Loughnane N."/>
            <person name="Varaljay V.A."/>
            <person name="Crookes-Goodson W.J."/>
        </authorList>
    </citation>
    <scope>NUCLEOTIDE SEQUENCE</scope>
    <source>
        <strain evidence="10">5307AH</strain>
    </source>
</reference>
<evidence type="ECO:0000256" key="3">
    <source>
        <dbReference type="ARBA" id="ARBA00022692"/>
    </source>
</evidence>
<proteinExistence type="predicted"/>
<dbReference type="GO" id="GO:0140115">
    <property type="term" value="P:export across plasma membrane"/>
    <property type="evidence" value="ECO:0007669"/>
    <property type="project" value="UniProtKB-ARBA"/>
</dbReference>
<name>A0AAD9FTS6_PAPLA</name>
<feature type="transmembrane region" description="Helical" evidence="8">
    <location>
        <begin position="190"/>
        <end position="211"/>
    </location>
</feature>
<dbReference type="SUPFAM" id="SSF103473">
    <property type="entry name" value="MFS general substrate transporter"/>
    <property type="match status" value="1"/>
</dbReference>
<dbReference type="InterPro" id="IPR011701">
    <property type="entry name" value="MFS"/>
</dbReference>
<keyword evidence="4 8" id="KW-1133">Transmembrane helix</keyword>
<evidence type="ECO:0000256" key="4">
    <source>
        <dbReference type="ARBA" id="ARBA00022989"/>
    </source>
</evidence>
<dbReference type="PROSITE" id="PS50850">
    <property type="entry name" value="MFS"/>
    <property type="match status" value="1"/>
</dbReference>
<dbReference type="Proteomes" id="UP001182556">
    <property type="component" value="Unassembled WGS sequence"/>
</dbReference>
<comment type="caution">
    <text evidence="10">The sequence shown here is derived from an EMBL/GenBank/DDBJ whole genome shotgun (WGS) entry which is preliminary data.</text>
</comment>
<dbReference type="FunFam" id="1.20.1250.20:FF:000172">
    <property type="entry name" value="MFS multidrug resistance transporter"/>
    <property type="match status" value="1"/>
</dbReference>
<feature type="transmembrane region" description="Helical" evidence="8">
    <location>
        <begin position="384"/>
        <end position="403"/>
    </location>
</feature>
<feature type="transmembrane region" description="Helical" evidence="8">
    <location>
        <begin position="293"/>
        <end position="313"/>
    </location>
</feature>
<dbReference type="Gene3D" id="1.20.1250.20">
    <property type="entry name" value="MFS general substrate transporter like domains"/>
    <property type="match status" value="1"/>
</dbReference>
<feature type="transmembrane region" description="Helical" evidence="8">
    <location>
        <begin position="128"/>
        <end position="147"/>
    </location>
</feature>
<dbReference type="AlphaFoldDB" id="A0AAD9FTS6"/>
<evidence type="ECO:0000256" key="6">
    <source>
        <dbReference type="ARBA" id="ARBA00023180"/>
    </source>
</evidence>
<dbReference type="Pfam" id="PF07690">
    <property type="entry name" value="MFS_1"/>
    <property type="match status" value="1"/>
</dbReference>
<comment type="subcellular location">
    <subcellularLocation>
        <location evidence="1">Membrane</location>
        <topology evidence="1">Multi-pass membrane protein</topology>
    </subcellularLocation>
</comment>
<dbReference type="Gene3D" id="1.20.1720.10">
    <property type="entry name" value="Multidrug resistance protein D"/>
    <property type="match status" value="1"/>
</dbReference>
<evidence type="ECO:0000256" key="8">
    <source>
        <dbReference type="SAM" id="Phobius"/>
    </source>
</evidence>
<keyword evidence="5 8" id="KW-0472">Membrane</keyword>